<feature type="domain" description="Type II/III secretion system secretin-like" evidence="3">
    <location>
        <begin position="403"/>
        <end position="555"/>
    </location>
</feature>
<keyword evidence="5" id="KW-1185">Reference proteome</keyword>
<dbReference type="Proteomes" id="UP000324924">
    <property type="component" value="Chromosome"/>
</dbReference>
<dbReference type="KEGG" id="nabu:FZC36_02565"/>
<name>A0A5C0UI77_9PROT</name>
<evidence type="ECO:0000313" key="5">
    <source>
        <dbReference type="Proteomes" id="UP000324924"/>
    </source>
</evidence>
<dbReference type="OrthoDB" id="9779724at2"/>
<dbReference type="Pfam" id="PF00263">
    <property type="entry name" value="Secretin"/>
    <property type="match status" value="1"/>
</dbReference>
<dbReference type="PROSITE" id="PS50005">
    <property type="entry name" value="TPR"/>
    <property type="match status" value="1"/>
</dbReference>
<dbReference type="EMBL" id="CP043314">
    <property type="protein sequence ID" value="QEK39291.1"/>
    <property type="molecule type" value="Genomic_DNA"/>
</dbReference>
<dbReference type="InterPro" id="IPR004846">
    <property type="entry name" value="T2SS/T3SS_dom"/>
</dbReference>
<dbReference type="AlphaFoldDB" id="A0A5C0UI77"/>
<sequence>MQFLRKFKEKYILNTRKSFSVRKIFCKHSGRYSEVYSGDSYSNNRKYSCNYASKNKPRYKVFLSYIFNKSRKIFKSSIFVFIFILQGCENEEVLFEKQLEDLVKNYRWRDASRVINRGLNMNPNYTQLHLLNGFIYERLAESEPAYSGLSLVAYKKSLSIDPNNVKVLIALGRHYSMNHNYSKSMDLFSRVIMQDEYNIEALYGLANASYALRYISVSKNAIDRLLNFDSSERVCRLAALIYASYGDKKCYEFIRKFSEKTSNKEDVSYLYGRAEEWLELNSKLKNINYAKIQREESRKKEIKKDHPIDNFVVECIVLSFSENSRFSRGNNILEALQNFGDEETKGLGMRVSNGNLLNRHVNKGYANVDGKWILDENNTTKSITKGFSIGFEDIRYNLNIANSSSSLVDIMARPLIQITRNGRGHFYSGDKVFVSAGGDVGSALSSIPTGIKIDIQSRDVNKDSIFLNVKVDLSKNSFKNSAGSANDRANVMTATMESDITAKIGKTYAIGGLYSHISEYGNTGIPGLKSVPMVDLFSAKKSSLDDKKSVVILLTIKDPKEKAQGRSVDLSGTIGMLRKSRRFLFKGIHPKSDLILMSHQMYQRNDIKEMNVDFMENDINYILRSLNN</sequence>
<dbReference type="InterPro" id="IPR019734">
    <property type="entry name" value="TPR_rpt"/>
</dbReference>
<dbReference type="PANTHER" id="PTHR30332:SF17">
    <property type="entry name" value="TYPE IV PILIATION SYSTEM PROTEIN DR_0774-RELATED"/>
    <property type="match status" value="1"/>
</dbReference>
<dbReference type="Gene3D" id="1.25.40.10">
    <property type="entry name" value="Tetratricopeptide repeat domain"/>
    <property type="match status" value="1"/>
</dbReference>
<dbReference type="SUPFAM" id="SSF48452">
    <property type="entry name" value="TPR-like"/>
    <property type="match status" value="1"/>
</dbReference>
<reference evidence="4 5" key="1">
    <citation type="submission" date="2019-08" db="EMBL/GenBank/DDBJ databases">
        <title>Highly reduced genomes of protist endosymbionts show evolutionary convergence.</title>
        <authorList>
            <person name="George E."/>
            <person name="Husnik F."/>
            <person name="Tashyreva D."/>
            <person name="Prokopchuk G."/>
            <person name="Horak A."/>
            <person name="Kwong W.K."/>
            <person name="Lukes J."/>
            <person name="Keeling P.J."/>
        </authorList>
    </citation>
    <scope>NUCLEOTIDE SEQUENCE [LARGE SCALE GENOMIC DNA]</scope>
    <source>
        <strain evidence="4">1604HC</strain>
    </source>
</reference>
<dbReference type="InterPro" id="IPR011990">
    <property type="entry name" value="TPR-like_helical_dom_sf"/>
</dbReference>
<dbReference type="PANTHER" id="PTHR30332">
    <property type="entry name" value="PROBABLE GENERAL SECRETION PATHWAY PROTEIN D"/>
    <property type="match status" value="1"/>
</dbReference>
<organism evidence="4 5">
    <name type="scientific">Candidatus Nesciobacter abundans</name>
    <dbReference type="NCBI Taxonomy" id="2601668"/>
    <lineage>
        <taxon>Bacteria</taxon>
        <taxon>Pseudomonadati</taxon>
        <taxon>Pseudomonadota</taxon>
        <taxon>Alphaproteobacteria</taxon>
        <taxon>Holosporales</taxon>
        <taxon>Holosporaceae</taxon>
        <taxon>Candidatus Nesciobacter</taxon>
    </lineage>
</organism>
<dbReference type="InterPro" id="IPR050810">
    <property type="entry name" value="Bact_Secretion_Sys_Channel"/>
</dbReference>
<dbReference type="GO" id="GO:0009306">
    <property type="term" value="P:protein secretion"/>
    <property type="evidence" value="ECO:0007669"/>
    <property type="project" value="InterPro"/>
</dbReference>
<comment type="similarity">
    <text evidence="2">Belongs to the bacterial secretin family.</text>
</comment>
<dbReference type="GO" id="GO:0015627">
    <property type="term" value="C:type II protein secretion system complex"/>
    <property type="evidence" value="ECO:0007669"/>
    <property type="project" value="TreeGrafter"/>
</dbReference>
<accession>A0A5C0UI77</accession>
<evidence type="ECO:0000259" key="3">
    <source>
        <dbReference type="Pfam" id="PF00263"/>
    </source>
</evidence>
<evidence type="ECO:0000256" key="2">
    <source>
        <dbReference type="RuleBase" id="RU004003"/>
    </source>
</evidence>
<evidence type="ECO:0000256" key="1">
    <source>
        <dbReference type="PROSITE-ProRule" id="PRU00339"/>
    </source>
</evidence>
<evidence type="ECO:0000313" key="4">
    <source>
        <dbReference type="EMBL" id="QEK39291.1"/>
    </source>
</evidence>
<feature type="repeat" description="TPR" evidence="1">
    <location>
        <begin position="165"/>
        <end position="198"/>
    </location>
</feature>
<gene>
    <name evidence="4" type="ORF">FZC36_02565</name>
</gene>
<dbReference type="RefSeq" id="WP_148972414.1">
    <property type="nucleotide sequence ID" value="NZ_OY490516.1"/>
</dbReference>
<keyword evidence="1" id="KW-0802">TPR repeat</keyword>
<proteinExistence type="inferred from homology"/>
<protein>
    <recommendedName>
        <fullName evidence="3">Type II/III secretion system secretin-like domain-containing protein</fullName>
    </recommendedName>
</protein>